<dbReference type="AlphaFoldDB" id="A0A0M3HJR1"/>
<reference evidence="2" key="1">
    <citation type="submission" date="2017-02" db="UniProtKB">
        <authorList>
            <consortium name="WormBaseParasite"/>
        </authorList>
    </citation>
    <scope>IDENTIFICATION</scope>
</reference>
<evidence type="ECO:0000313" key="1">
    <source>
        <dbReference type="Proteomes" id="UP000036681"/>
    </source>
</evidence>
<protein>
    <submittedName>
        <fullName evidence="2">Uncharacterized protein</fullName>
    </submittedName>
</protein>
<name>A0A0M3HJR1_ASCLU</name>
<evidence type="ECO:0000313" key="2">
    <source>
        <dbReference type="WBParaSite" id="ALUE_0000175601-mRNA-1"/>
    </source>
</evidence>
<organism evidence="1 2">
    <name type="scientific">Ascaris lumbricoides</name>
    <name type="common">Giant roundworm</name>
    <dbReference type="NCBI Taxonomy" id="6252"/>
    <lineage>
        <taxon>Eukaryota</taxon>
        <taxon>Metazoa</taxon>
        <taxon>Ecdysozoa</taxon>
        <taxon>Nematoda</taxon>
        <taxon>Chromadorea</taxon>
        <taxon>Rhabditida</taxon>
        <taxon>Spirurina</taxon>
        <taxon>Ascaridomorpha</taxon>
        <taxon>Ascaridoidea</taxon>
        <taxon>Ascarididae</taxon>
        <taxon>Ascaris</taxon>
    </lineage>
</organism>
<keyword evidence="1" id="KW-1185">Reference proteome</keyword>
<sequence length="36" mass="4153">MRALFPKASITIKSNSKILQLVHISIQYSSARCYHF</sequence>
<proteinExistence type="predicted"/>
<accession>A0A0M3HJR1</accession>
<dbReference type="WBParaSite" id="ALUE_0000175601-mRNA-1">
    <property type="protein sequence ID" value="ALUE_0000175601-mRNA-1"/>
    <property type="gene ID" value="ALUE_0000175601"/>
</dbReference>
<dbReference type="Proteomes" id="UP000036681">
    <property type="component" value="Unplaced"/>
</dbReference>